<proteinExistence type="predicted"/>
<gene>
    <name evidence="1" type="ORF">GDO81_003599</name>
</gene>
<sequence>MSILMPSLLPLISLGKKTGSSACYFSRATGCWCSSGSLAASSWQDLCPTCTSKEDIDLGTLLSCGWAPWGATLCNPHFPFLLVDRSGQRCRGFYGLLHFLCS</sequence>
<evidence type="ECO:0000313" key="2">
    <source>
        <dbReference type="Proteomes" id="UP000824782"/>
    </source>
</evidence>
<name>A0AAV7A4P1_ENGPU</name>
<evidence type="ECO:0008006" key="3">
    <source>
        <dbReference type="Google" id="ProtNLM"/>
    </source>
</evidence>
<dbReference type="AlphaFoldDB" id="A0AAV7A4P1"/>
<organism evidence="1 2">
    <name type="scientific">Engystomops pustulosus</name>
    <name type="common">Tungara frog</name>
    <name type="synonym">Physalaemus pustulosus</name>
    <dbReference type="NCBI Taxonomy" id="76066"/>
    <lineage>
        <taxon>Eukaryota</taxon>
        <taxon>Metazoa</taxon>
        <taxon>Chordata</taxon>
        <taxon>Craniata</taxon>
        <taxon>Vertebrata</taxon>
        <taxon>Euteleostomi</taxon>
        <taxon>Amphibia</taxon>
        <taxon>Batrachia</taxon>
        <taxon>Anura</taxon>
        <taxon>Neobatrachia</taxon>
        <taxon>Hyloidea</taxon>
        <taxon>Leptodactylidae</taxon>
        <taxon>Leiuperinae</taxon>
        <taxon>Engystomops</taxon>
    </lineage>
</organism>
<accession>A0AAV7A4P1</accession>
<keyword evidence="2" id="KW-1185">Reference proteome</keyword>
<evidence type="ECO:0000313" key="1">
    <source>
        <dbReference type="EMBL" id="KAG8553911.1"/>
    </source>
</evidence>
<protein>
    <recommendedName>
        <fullName evidence="3">Secreted protein</fullName>
    </recommendedName>
</protein>
<comment type="caution">
    <text evidence="1">The sequence shown here is derived from an EMBL/GenBank/DDBJ whole genome shotgun (WGS) entry which is preliminary data.</text>
</comment>
<dbReference type="Proteomes" id="UP000824782">
    <property type="component" value="Unassembled WGS sequence"/>
</dbReference>
<dbReference type="EMBL" id="WNYA01000010">
    <property type="protein sequence ID" value="KAG8553911.1"/>
    <property type="molecule type" value="Genomic_DNA"/>
</dbReference>
<reference evidence="1" key="1">
    <citation type="thesis" date="2020" institute="ProQuest LLC" country="789 East Eisenhower Parkway, Ann Arbor, MI, USA">
        <title>Comparative Genomics and Chromosome Evolution.</title>
        <authorList>
            <person name="Mudd A.B."/>
        </authorList>
    </citation>
    <scope>NUCLEOTIDE SEQUENCE</scope>
    <source>
        <strain evidence="1">237g6f4</strain>
        <tissue evidence="1">Blood</tissue>
    </source>
</reference>